<organism evidence="1">
    <name type="scientific">marine sediment metagenome</name>
    <dbReference type="NCBI Taxonomy" id="412755"/>
    <lineage>
        <taxon>unclassified sequences</taxon>
        <taxon>metagenomes</taxon>
        <taxon>ecological metagenomes</taxon>
    </lineage>
</organism>
<gene>
    <name evidence="1" type="ORF">LCGC14_2248450</name>
</gene>
<dbReference type="AlphaFoldDB" id="A0A0F9D324"/>
<accession>A0A0F9D324</accession>
<comment type="caution">
    <text evidence="1">The sequence shown here is derived from an EMBL/GenBank/DDBJ whole genome shotgun (WGS) entry which is preliminary data.</text>
</comment>
<reference evidence="1" key="1">
    <citation type="journal article" date="2015" name="Nature">
        <title>Complex archaea that bridge the gap between prokaryotes and eukaryotes.</title>
        <authorList>
            <person name="Spang A."/>
            <person name="Saw J.H."/>
            <person name="Jorgensen S.L."/>
            <person name="Zaremba-Niedzwiedzka K."/>
            <person name="Martijn J."/>
            <person name="Lind A.E."/>
            <person name="van Eijk R."/>
            <person name="Schleper C."/>
            <person name="Guy L."/>
            <person name="Ettema T.J."/>
        </authorList>
    </citation>
    <scope>NUCLEOTIDE SEQUENCE</scope>
</reference>
<evidence type="ECO:0000313" key="1">
    <source>
        <dbReference type="EMBL" id="KKL56138.1"/>
    </source>
</evidence>
<dbReference type="EMBL" id="LAZR01030599">
    <property type="protein sequence ID" value="KKL56138.1"/>
    <property type="molecule type" value="Genomic_DNA"/>
</dbReference>
<sequence length="112" mass="12572">FRRSVERLIRRFPRVTHQCCVELLGVQTDLMTHTLGSYAAQYAMAHILDHDGADCAVDILDGIGARTDHEARAAFVRMAELHGIEIPFAVELDVNIATRNDILRMIERGEGQ</sequence>
<name>A0A0F9D324_9ZZZZ</name>
<protein>
    <submittedName>
        <fullName evidence="1">Uncharacterized protein</fullName>
    </submittedName>
</protein>
<feature type="non-terminal residue" evidence="1">
    <location>
        <position position="1"/>
    </location>
</feature>
<proteinExistence type="predicted"/>